<organism evidence="1 2">
    <name type="scientific">Riccia fluitans</name>
    <dbReference type="NCBI Taxonomy" id="41844"/>
    <lineage>
        <taxon>Eukaryota</taxon>
        <taxon>Viridiplantae</taxon>
        <taxon>Streptophyta</taxon>
        <taxon>Embryophyta</taxon>
        <taxon>Marchantiophyta</taxon>
        <taxon>Marchantiopsida</taxon>
        <taxon>Marchantiidae</taxon>
        <taxon>Marchantiales</taxon>
        <taxon>Ricciaceae</taxon>
        <taxon>Riccia</taxon>
    </lineage>
</organism>
<gene>
    <name evidence="1" type="ORF">R1flu_014600</name>
</gene>
<protein>
    <submittedName>
        <fullName evidence="1">Uncharacterized protein</fullName>
    </submittedName>
</protein>
<dbReference type="EMBL" id="JBHFFA010000004">
    <property type="protein sequence ID" value="KAL2629914.1"/>
    <property type="molecule type" value="Genomic_DNA"/>
</dbReference>
<evidence type="ECO:0000313" key="2">
    <source>
        <dbReference type="Proteomes" id="UP001605036"/>
    </source>
</evidence>
<name>A0ABD1YGJ8_9MARC</name>
<accession>A0ABD1YGJ8</accession>
<comment type="caution">
    <text evidence="1">The sequence shown here is derived from an EMBL/GenBank/DDBJ whole genome shotgun (WGS) entry which is preliminary data.</text>
</comment>
<keyword evidence="2" id="KW-1185">Reference proteome</keyword>
<dbReference type="Proteomes" id="UP001605036">
    <property type="component" value="Unassembled WGS sequence"/>
</dbReference>
<dbReference type="AlphaFoldDB" id="A0ABD1YGJ8"/>
<evidence type="ECO:0000313" key="1">
    <source>
        <dbReference type="EMBL" id="KAL2629914.1"/>
    </source>
</evidence>
<reference evidence="1 2" key="1">
    <citation type="submission" date="2024-09" db="EMBL/GenBank/DDBJ databases">
        <title>Chromosome-scale assembly of Riccia fluitans.</title>
        <authorList>
            <person name="Paukszto L."/>
            <person name="Sawicki J."/>
            <person name="Karawczyk K."/>
            <person name="Piernik-Szablinska J."/>
            <person name="Szczecinska M."/>
            <person name="Mazdziarz M."/>
        </authorList>
    </citation>
    <scope>NUCLEOTIDE SEQUENCE [LARGE SCALE GENOMIC DNA]</scope>
    <source>
        <strain evidence="1">Rf_01</strain>
        <tissue evidence="1">Aerial parts of the thallus</tissue>
    </source>
</reference>
<sequence length="75" mass="8590">MDDYEVKWKLGQRNSLIPIGLLEVLSGDRDHLHRSLAISKKSLLSEMQLEVSFKSSGLLRICRSPTKEKALSWHI</sequence>
<proteinExistence type="predicted"/>